<dbReference type="SUPFAM" id="SSF52058">
    <property type="entry name" value="L domain-like"/>
    <property type="match status" value="1"/>
</dbReference>
<proteinExistence type="predicted"/>
<feature type="repeat" description="TPR" evidence="1">
    <location>
        <begin position="263"/>
        <end position="296"/>
    </location>
</feature>
<dbReference type="Gene3D" id="3.80.10.10">
    <property type="entry name" value="Ribonuclease Inhibitor"/>
    <property type="match status" value="1"/>
</dbReference>
<accession>A0AA92UMJ9</accession>
<evidence type="ECO:0000313" key="2">
    <source>
        <dbReference type="EMBL" id="RGX96449.1"/>
    </source>
</evidence>
<reference evidence="2 3" key="1">
    <citation type="submission" date="2018-08" db="EMBL/GenBank/DDBJ databases">
        <title>A genome reference for cultivated species of the human gut microbiota.</title>
        <authorList>
            <person name="Zou Y."/>
            <person name="Xue W."/>
            <person name="Luo G."/>
        </authorList>
    </citation>
    <scope>NUCLEOTIDE SEQUENCE [LARGE SCALE GENOMIC DNA]</scope>
    <source>
        <strain evidence="2 3">OF03-3</strain>
    </source>
</reference>
<dbReference type="SMART" id="SM00671">
    <property type="entry name" value="SEL1"/>
    <property type="match status" value="2"/>
</dbReference>
<protein>
    <submittedName>
        <fullName evidence="2">Sel1 repeat family protein</fullName>
    </submittedName>
</protein>
<organism evidence="2 3">
    <name type="scientific">Segatella copri</name>
    <dbReference type="NCBI Taxonomy" id="165179"/>
    <lineage>
        <taxon>Bacteria</taxon>
        <taxon>Pseudomonadati</taxon>
        <taxon>Bacteroidota</taxon>
        <taxon>Bacteroidia</taxon>
        <taxon>Bacteroidales</taxon>
        <taxon>Prevotellaceae</taxon>
        <taxon>Segatella</taxon>
    </lineage>
</organism>
<evidence type="ECO:0000313" key="3">
    <source>
        <dbReference type="Proteomes" id="UP000285604"/>
    </source>
</evidence>
<sequence length="681" mass="79754">MTNDKSNKELDKSTLRIPTFNMILRQILVVNAYGDKSLSDEILLQDELFYNTVSQLNFSKDSSEVRQLLSYLLELTGEPDSYLVEEILLDFVIGKGCTECSRTVCENIFGKHPTFVDMMRHPWFEHLMNHPAQTEPYNPRPSFVRNDAFYWRNFHFPLFYHLQEGNSLALEVLEHLAAKGDIPSMERVSLYYFDKCQFSKAFLLFKALHEKMQTTEWYDDWAIKQEITYKLAHLYTYGEGVEQNLDKAAQYYKELENGYNWGNRAQYQLGRMAEKRHNYQEAMDYYRKNIDCSEYSKYSFYRGDKPKDLFPLRLEIAYRQMKKKLNPIVDCLTLATCQKCNDMILQLKVMMNATVMIEWGDGETESVKWKVDDWGEVKHSYQSPGYYCITIKTDEENVLTGFHIVSHKAICSIDVSGCKGLTHLLCPNQMLKQMSLSKTEYLSVLDVHGNRLQRINLRKNQLLTIVDCSNNPLQKIEAVKHPPFSLMCIRKTRLGTKAKRRFHEIVRLNAGRLLSEGFVNQLTEPLLPTLLFYIKNSTWEDVLTCLQQENEDSKVNNNFTVLHSVYVLLKAYRHVTPCPYKNGFMWASGTWVVIAHKFKTKRTGQIVESQALEEEFYLYERPWSMILGTPVKAWDNRLPFMMLPQHPNAYYAAMCLYNMVDNNTEMKKHKIPKIVYGKETF</sequence>
<dbReference type="InterPro" id="IPR011990">
    <property type="entry name" value="TPR-like_helical_dom_sf"/>
</dbReference>
<dbReference type="Proteomes" id="UP000285604">
    <property type="component" value="Unassembled WGS sequence"/>
</dbReference>
<dbReference type="Gene3D" id="1.25.40.10">
    <property type="entry name" value="Tetratricopeptide repeat domain"/>
    <property type="match status" value="1"/>
</dbReference>
<comment type="caution">
    <text evidence="2">The sequence shown here is derived from an EMBL/GenBank/DDBJ whole genome shotgun (WGS) entry which is preliminary data.</text>
</comment>
<name>A0AA92UMJ9_9BACT</name>
<dbReference type="EMBL" id="QSCI01000015">
    <property type="protein sequence ID" value="RGX96449.1"/>
    <property type="molecule type" value="Genomic_DNA"/>
</dbReference>
<dbReference type="InterPro" id="IPR019734">
    <property type="entry name" value="TPR_rpt"/>
</dbReference>
<keyword evidence="1" id="KW-0802">TPR repeat</keyword>
<dbReference type="SUPFAM" id="SSF81901">
    <property type="entry name" value="HCP-like"/>
    <property type="match status" value="1"/>
</dbReference>
<dbReference type="AlphaFoldDB" id="A0AA92UMJ9"/>
<dbReference type="InterPro" id="IPR006597">
    <property type="entry name" value="Sel1-like"/>
</dbReference>
<dbReference type="InterPro" id="IPR032675">
    <property type="entry name" value="LRR_dom_sf"/>
</dbReference>
<evidence type="ECO:0000256" key="1">
    <source>
        <dbReference type="PROSITE-ProRule" id="PRU00339"/>
    </source>
</evidence>
<dbReference type="PROSITE" id="PS50005">
    <property type="entry name" value="TPR"/>
    <property type="match status" value="1"/>
</dbReference>
<gene>
    <name evidence="2" type="ORF">DXA63_05500</name>
</gene>